<evidence type="ECO:0000313" key="2">
    <source>
        <dbReference type="Proteomes" id="UP000593572"/>
    </source>
</evidence>
<comment type="caution">
    <text evidence="1">The sequence shown here is derived from an EMBL/GenBank/DDBJ whole genome shotgun (WGS) entry which is preliminary data.</text>
</comment>
<protein>
    <submittedName>
        <fullName evidence="1">Uncharacterized protein</fullName>
    </submittedName>
</protein>
<dbReference type="AlphaFoldDB" id="A0A7J8MEZ6"/>
<dbReference type="Proteomes" id="UP000593572">
    <property type="component" value="Unassembled WGS sequence"/>
</dbReference>
<reference evidence="1 2" key="1">
    <citation type="journal article" date="2019" name="Genome Biol. Evol.">
        <title>Insights into the evolution of the New World diploid cottons (Gossypium, subgenus Houzingenia) based on genome sequencing.</title>
        <authorList>
            <person name="Grover C.E."/>
            <person name="Arick M.A. 2nd"/>
            <person name="Thrash A."/>
            <person name="Conover J.L."/>
            <person name="Sanders W.S."/>
            <person name="Peterson D.G."/>
            <person name="Frelichowski J.E."/>
            <person name="Scheffler J.A."/>
            <person name="Scheffler B.E."/>
            <person name="Wendel J.F."/>
        </authorList>
    </citation>
    <scope>NUCLEOTIDE SEQUENCE [LARGE SCALE GENOMIC DNA]</scope>
    <source>
        <strain evidence="1">157</strain>
        <tissue evidence="1">Leaf</tissue>
    </source>
</reference>
<sequence>MRPFEYDLRRHNKKRVTTDGGIYVKIMGFHSHHCDSK</sequence>
<organism evidence="1 2">
    <name type="scientific">Gossypium lobatum</name>
    <dbReference type="NCBI Taxonomy" id="34289"/>
    <lineage>
        <taxon>Eukaryota</taxon>
        <taxon>Viridiplantae</taxon>
        <taxon>Streptophyta</taxon>
        <taxon>Embryophyta</taxon>
        <taxon>Tracheophyta</taxon>
        <taxon>Spermatophyta</taxon>
        <taxon>Magnoliopsida</taxon>
        <taxon>eudicotyledons</taxon>
        <taxon>Gunneridae</taxon>
        <taxon>Pentapetalae</taxon>
        <taxon>rosids</taxon>
        <taxon>malvids</taxon>
        <taxon>Malvales</taxon>
        <taxon>Malvaceae</taxon>
        <taxon>Malvoideae</taxon>
        <taxon>Gossypium</taxon>
    </lineage>
</organism>
<accession>A0A7J8MEZ6</accession>
<proteinExistence type="predicted"/>
<name>A0A7J8MEZ6_9ROSI</name>
<gene>
    <name evidence="1" type="ORF">Golob_008283</name>
</gene>
<evidence type="ECO:0000313" key="1">
    <source>
        <dbReference type="EMBL" id="MBA0563297.1"/>
    </source>
</evidence>
<keyword evidence="2" id="KW-1185">Reference proteome</keyword>
<dbReference type="EMBL" id="JABEZX010000008">
    <property type="protein sequence ID" value="MBA0563297.1"/>
    <property type="molecule type" value="Genomic_DNA"/>
</dbReference>